<sequence>MSTTLYQKRRLAVLGYTENPQADGSCCPYINLPRDYFGKPNQAQRVERVAYWMPRLLQALGVNEAGVQA</sequence>
<protein>
    <submittedName>
        <fullName evidence="1">Uncharacterized protein</fullName>
    </submittedName>
</protein>
<dbReference type="Proteomes" id="UP000190460">
    <property type="component" value="Unassembled WGS sequence"/>
</dbReference>
<accession>A0A1T4XFJ6</accession>
<organism evidence="1 2">
    <name type="scientific">Thiothrix eikelboomii</name>
    <dbReference type="NCBI Taxonomy" id="92487"/>
    <lineage>
        <taxon>Bacteria</taxon>
        <taxon>Pseudomonadati</taxon>
        <taxon>Pseudomonadota</taxon>
        <taxon>Gammaproteobacteria</taxon>
        <taxon>Thiotrichales</taxon>
        <taxon>Thiotrichaceae</taxon>
        <taxon>Thiothrix</taxon>
    </lineage>
</organism>
<gene>
    <name evidence="1" type="ORF">SAMN02745130_02911</name>
</gene>
<evidence type="ECO:0000313" key="2">
    <source>
        <dbReference type="Proteomes" id="UP000190460"/>
    </source>
</evidence>
<dbReference type="EMBL" id="FUYB01000017">
    <property type="protein sequence ID" value="SKA88249.1"/>
    <property type="molecule type" value="Genomic_DNA"/>
</dbReference>
<keyword evidence="2" id="KW-1185">Reference proteome</keyword>
<name>A0A1T4XFJ6_9GAMM</name>
<proteinExistence type="predicted"/>
<dbReference type="STRING" id="92487.SAMN02745130_02911"/>
<dbReference type="RefSeq" id="WP_078923368.1">
    <property type="nucleotide sequence ID" value="NZ_FUYB01000017.1"/>
</dbReference>
<evidence type="ECO:0000313" key="1">
    <source>
        <dbReference type="EMBL" id="SKA88249.1"/>
    </source>
</evidence>
<dbReference type="AlphaFoldDB" id="A0A1T4XFJ6"/>
<reference evidence="2" key="1">
    <citation type="submission" date="2017-02" db="EMBL/GenBank/DDBJ databases">
        <authorList>
            <person name="Varghese N."/>
            <person name="Submissions S."/>
        </authorList>
    </citation>
    <scope>NUCLEOTIDE SEQUENCE [LARGE SCALE GENOMIC DNA]</scope>
    <source>
        <strain evidence="2">ATCC 49788</strain>
    </source>
</reference>